<dbReference type="EMBL" id="BKCJ010004887">
    <property type="protein sequence ID" value="GEU63664.1"/>
    <property type="molecule type" value="Genomic_DNA"/>
</dbReference>
<reference evidence="1" key="1">
    <citation type="journal article" date="2019" name="Sci. Rep.">
        <title>Draft genome of Tanacetum cinerariifolium, the natural source of mosquito coil.</title>
        <authorList>
            <person name="Yamashiro T."/>
            <person name="Shiraishi A."/>
            <person name="Satake H."/>
            <person name="Nakayama K."/>
        </authorList>
    </citation>
    <scope>NUCLEOTIDE SEQUENCE</scope>
</reference>
<gene>
    <name evidence="1" type="ORF">Tci_035642</name>
</gene>
<accession>A0A6L2LTN6</accession>
<dbReference type="AlphaFoldDB" id="A0A6L2LTN6"/>
<protein>
    <submittedName>
        <fullName evidence="1">Uncharacterized protein</fullName>
    </submittedName>
</protein>
<sequence>MNQTCEKSSLAMTHKLDGMIELPKSQPKKTCKEDLECEIVMVKIPRCMSWLGSTDVYDEPICSLDIINNKVENPSPQSTPQILPSFVEHTPPVTYSKEVEETLGIPIEVEPLDQTKLEDLLELMLLKRSKENTKYVSAAGEELTAAKHKLILLV</sequence>
<proteinExistence type="predicted"/>
<comment type="caution">
    <text evidence="1">The sequence shown here is derived from an EMBL/GenBank/DDBJ whole genome shotgun (WGS) entry which is preliminary data.</text>
</comment>
<name>A0A6L2LTN6_TANCI</name>
<evidence type="ECO:0000313" key="1">
    <source>
        <dbReference type="EMBL" id="GEU63664.1"/>
    </source>
</evidence>
<organism evidence="1">
    <name type="scientific">Tanacetum cinerariifolium</name>
    <name type="common">Dalmatian daisy</name>
    <name type="synonym">Chrysanthemum cinerariifolium</name>
    <dbReference type="NCBI Taxonomy" id="118510"/>
    <lineage>
        <taxon>Eukaryota</taxon>
        <taxon>Viridiplantae</taxon>
        <taxon>Streptophyta</taxon>
        <taxon>Embryophyta</taxon>
        <taxon>Tracheophyta</taxon>
        <taxon>Spermatophyta</taxon>
        <taxon>Magnoliopsida</taxon>
        <taxon>eudicotyledons</taxon>
        <taxon>Gunneridae</taxon>
        <taxon>Pentapetalae</taxon>
        <taxon>asterids</taxon>
        <taxon>campanulids</taxon>
        <taxon>Asterales</taxon>
        <taxon>Asteraceae</taxon>
        <taxon>Asteroideae</taxon>
        <taxon>Anthemideae</taxon>
        <taxon>Anthemidinae</taxon>
        <taxon>Tanacetum</taxon>
    </lineage>
</organism>